<comment type="similarity">
    <text evidence="1">Belongs to the sigma-70 factor family. ECF subfamily.</text>
</comment>
<sequence>MSLEELIDHCKRGDRKAQAQLYRKYAPILFGISLKYSRNKTEAEDNLHDSFMTIFDKIGQYSGKGSFEGWIKRITVNTVLQKYRKEEHLNVVSENTEEEVEVDSGYADINLQTLLQYIQELPNKYRLTFNMYVLDGYSHREISEKLGTSAGTSKSNLARARMILKEKIENEQTKAIIGLIIFVMKDLV</sequence>
<dbReference type="RefSeq" id="WP_138656822.1">
    <property type="nucleotide sequence ID" value="NZ_VATY01000001.1"/>
</dbReference>
<dbReference type="InterPro" id="IPR039425">
    <property type="entry name" value="RNA_pol_sigma-70-like"/>
</dbReference>
<dbReference type="PANTHER" id="PTHR43133">
    <property type="entry name" value="RNA POLYMERASE ECF-TYPE SIGMA FACTO"/>
    <property type="match status" value="1"/>
</dbReference>
<evidence type="ECO:0000256" key="1">
    <source>
        <dbReference type="ARBA" id="ARBA00010641"/>
    </source>
</evidence>
<feature type="domain" description="RNA polymerase sigma factor 70 region 4 type 2" evidence="6">
    <location>
        <begin position="112"/>
        <end position="162"/>
    </location>
</feature>
<dbReference type="GO" id="GO:0006352">
    <property type="term" value="P:DNA-templated transcription initiation"/>
    <property type="evidence" value="ECO:0007669"/>
    <property type="project" value="InterPro"/>
</dbReference>
<protein>
    <submittedName>
        <fullName evidence="7">RNA polymerase sigma factor</fullName>
    </submittedName>
</protein>
<dbReference type="CDD" id="cd06171">
    <property type="entry name" value="Sigma70_r4"/>
    <property type="match status" value="1"/>
</dbReference>
<dbReference type="Gene3D" id="1.10.1740.10">
    <property type="match status" value="1"/>
</dbReference>
<evidence type="ECO:0000256" key="3">
    <source>
        <dbReference type="ARBA" id="ARBA00023082"/>
    </source>
</evidence>
<organism evidence="7 8">
    <name type="scientific">Maribacter algarum</name>
    <name type="common">ex Zhang et al. 2020</name>
    <dbReference type="NCBI Taxonomy" id="2578118"/>
    <lineage>
        <taxon>Bacteria</taxon>
        <taxon>Pseudomonadati</taxon>
        <taxon>Bacteroidota</taxon>
        <taxon>Flavobacteriia</taxon>
        <taxon>Flavobacteriales</taxon>
        <taxon>Flavobacteriaceae</taxon>
        <taxon>Maribacter</taxon>
    </lineage>
</organism>
<keyword evidence="2" id="KW-0805">Transcription regulation</keyword>
<proteinExistence type="inferred from homology"/>
<dbReference type="NCBIfam" id="TIGR02937">
    <property type="entry name" value="sigma70-ECF"/>
    <property type="match status" value="1"/>
</dbReference>
<dbReference type="GO" id="GO:0016987">
    <property type="term" value="F:sigma factor activity"/>
    <property type="evidence" value="ECO:0007669"/>
    <property type="project" value="UniProtKB-KW"/>
</dbReference>
<dbReference type="Pfam" id="PF04542">
    <property type="entry name" value="Sigma70_r2"/>
    <property type="match status" value="1"/>
</dbReference>
<dbReference type="EMBL" id="VATY01000001">
    <property type="protein sequence ID" value="TMM58889.1"/>
    <property type="molecule type" value="Genomic_DNA"/>
</dbReference>
<reference evidence="7 8" key="1">
    <citation type="submission" date="2019-05" db="EMBL/GenBank/DDBJ databases">
        <authorList>
            <person name="Zhang J.-Y."/>
            <person name="Feg X."/>
            <person name="Du Z.-J."/>
        </authorList>
    </citation>
    <scope>NUCLEOTIDE SEQUENCE [LARGE SCALE GENOMIC DNA]</scope>
    <source>
        <strain evidence="7 8">RZ26</strain>
    </source>
</reference>
<gene>
    <name evidence="7" type="ORF">FEE95_05510</name>
</gene>
<evidence type="ECO:0000256" key="2">
    <source>
        <dbReference type="ARBA" id="ARBA00023015"/>
    </source>
</evidence>
<dbReference type="Proteomes" id="UP000310314">
    <property type="component" value="Unassembled WGS sequence"/>
</dbReference>
<dbReference type="InterPro" id="IPR013249">
    <property type="entry name" value="RNA_pol_sigma70_r4_t2"/>
</dbReference>
<dbReference type="InterPro" id="IPR036388">
    <property type="entry name" value="WH-like_DNA-bd_sf"/>
</dbReference>
<dbReference type="InterPro" id="IPR013324">
    <property type="entry name" value="RNA_pol_sigma_r3/r4-like"/>
</dbReference>
<feature type="domain" description="RNA polymerase sigma-70 region 2" evidence="5">
    <location>
        <begin position="21"/>
        <end position="86"/>
    </location>
</feature>
<comment type="caution">
    <text evidence="7">The sequence shown here is derived from an EMBL/GenBank/DDBJ whole genome shotgun (WGS) entry which is preliminary data.</text>
</comment>
<dbReference type="GO" id="GO:0003677">
    <property type="term" value="F:DNA binding"/>
    <property type="evidence" value="ECO:0007669"/>
    <property type="project" value="InterPro"/>
</dbReference>
<evidence type="ECO:0000313" key="7">
    <source>
        <dbReference type="EMBL" id="TMM58889.1"/>
    </source>
</evidence>
<name>A0A5S3PV54_9FLAO</name>
<keyword evidence="8" id="KW-1185">Reference proteome</keyword>
<dbReference type="Gene3D" id="1.10.10.10">
    <property type="entry name" value="Winged helix-like DNA-binding domain superfamily/Winged helix DNA-binding domain"/>
    <property type="match status" value="1"/>
</dbReference>
<dbReference type="SUPFAM" id="SSF88946">
    <property type="entry name" value="Sigma2 domain of RNA polymerase sigma factors"/>
    <property type="match status" value="1"/>
</dbReference>
<dbReference type="OrthoDB" id="1056775at2"/>
<evidence type="ECO:0000313" key="8">
    <source>
        <dbReference type="Proteomes" id="UP000310314"/>
    </source>
</evidence>
<evidence type="ECO:0000259" key="5">
    <source>
        <dbReference type="Pfam" id="PF04542"/>
    </source>
</evidence>
<dbReference type="SUPFAM" id="SSF88659">
    <property type="entry name" value="Sigma3 and sigma4 domains of RNA polymerase sigma factors"/>
    <property type="match status" value="1"/>
</dbReference>
<dbReference type="InterPro" id="IPR014284">
    <property type="entry name" value="RNA_pol_sigma-70_dom"/>
</dbReference>
<dbReference type="InterPro" id="IPR013325">
    <property type="entry name" value="RNA_pol_sigma_r2"/>
</dbReference>
<keyword evidence="3" id="KW-0731">Sigma factor</keyword>
<dbReference type="PANTHER" id="PTHR43133:SF46">
    <property type="entry name" value="RNA POLYMERASE SIGMA-70 FACTOR ECF SUBFAMILY"/>
    <property type="match status" value="1"/>
</dbReference>
<keyword evidence="4" id="KW-0804">Transcription</keyword>
<evidence type="ECO:0000259" key="6">
    <source>
        <dbReference type="Pfam" id="PF08281"/>
    </source>
</evidence>
<dbReference type="Pfam" id="PF08281">
    <property type="entry name" value="Sigma70_r4_2"/>
    <property type="match status" value="1"/>
</dbReference>
<dbReference type="AlphaFoldDB" id="A0A5S3PV54"/>
<evidence type="ECO:0000256" key="4">
    <source>
        <dbReference type="ARBA" id="ARBA00023163"/>
    </source>
</evidence>
<dbReference type="InterPro" id="IPR007627">
    <property type="entry name" value="RNA_pol_sigma70_r2"/>
</dbReference>
<accession>A0A5S3PV54</accession>